<evidence type="ECO:0000259" key="13">
    <source>
        <dbReference type="PROSITE" id="PS50018"/>
    </source>
</evidence>
<dbReference type="Pfam" id="PF00616">
    <property type="entry name" value="RasGAP"/>
    <property type="match status" value="1"/>
</dbReference>
<dbReference type="GO" id="GO:0030139">
    <property type="term" value="C:endocytic vesicle"/>
    <property type="evidence" value="ECO:0007669"/>
    <property type="project" value="TreeGrafter"/>
</dbReference>
<feature type="region of interest" description="Disordered" evidence="12">
    <location>
        <begin position="954"/>
        <end position="1035"/>
    </location>
</feature>
<keyword evidence="5" id="KW-0254">Endocytosis</keyword>
<evidence type="ECO:0000256" key="6">
    <source>
        <dbReference type="ARBA" id="ARBA00022658"/>
    </source>
</evidence>
<dbReference type="SUPFAM" id="SSF48350">
    <property type="entry name" value="GTPase activation domain, GAP"/>
    <property type="match status" value="1"/>
</dbReference>
<evidence type="ECO:0000256" key="5">
    <source>
        <dbReference type="ARBA" id="ARBA00022583"/>
    </source>
</evidence>
<dbReference type="SMART" id="SM00167">
    <property type="entry name" value="VPS9"/>
    <property type="match status" value="1"/>
</dbReference>
<keyword evidence="4" id="KW-0343">GTPase activation</keyword>
<sequence length="1777" mass="194438">MDVCNWQGTDSLSILCERLRSEKLLVASELENLQRLNEQVDAEQALLAQLSWIRTHQQEILSRLVNSHPNVEPENSCLLNAQLDAAHFVEAYQRIEAHHYSALTTALNLLLASPRSVAELLHAADQLPKESEGANEDLVSCVFSFLYGCCVFPNDERCVLEVLSHLVEMQLASHSDPRRVLRKGNAAFCRLYRLFSEGLFAAKIFLTAALHDPVMYVLSQDELFLDIDPSKSAIRFPPEERRRRFGEDENSLSYLQKLTAHRKTIESKLIAISTRFVRGITQAMSCFPQSLSWLVRELRSTLVERSKVTAEQVSLICTDLIFTHLICAAIANPETMGVISDTPVTYIARFNLMQVGQILQTLALAPFEQPHPHLAYFYSHFDQDSMARVVQRVLQSSDDSLDAMFGAMSGDAHSHEQLLRRSFVGTFAELNCLHSTLRSTALERLSDANIRRELRTLVRRLPPHFYAIASPQRIVETKTEHRMPSNATRSPEGIHSNSSLSLNSYRNTRLRTLADRVQTAAHRSQQRLLSQHGSQTADDSHYDGDTSSVEVLMFPLGDNREPVGLCSEEKFMESVRQPLSIRKHKISDGAAEKRTRFLDTESIGNADVLEDDGEDISTLPDNFSDVGLISANVSGRGSPSISGPPSVSGRGTPHSAHADGHQQEGSNAAVNEAVATRRANMPNLPLSVRRENSEGLEDKFGKFGLPQQDNRHRYRNADVLEDDGEDISTLPDNFSDVGLISANVSGRGSPSISGPPSVSGRGTPHSAHADGHQQEGSNAAVNEAVATRRANMPNLPLSVRRENSEGLEDKFGKFGLPQQDNRHRYRDDTHSLVSDSWSTDVQPSDTEGFSADARHEGANASGNAQAALQPPGAGAPPLPILPVVAEIGPSRPTTVATNRTYRPIPNSSGGGSSLGVPINAEDRSDTWSVDAMASDSEADPVQRNDDILLIDEPDHRADNASGTSGGDNTPLLKSADSESSLAAGGVSAASQAHHLHPSSSTHHGRQAEDVTSTNASASHPPLQQSKRKAPPGDMSIFGELTAVRSLQGGASSASIGEGSRERIRRQSSGSSFYSKSDVDSEFSKDLNDDALSSLLGDYTPSFRNSVGEIAFGAPASPAASVLATAGSFCNDDVEGQTSVGGQANERSLSPAKNGGASSVPECTNQTNDARDETAMISQRQAEMDTDGEQSGGIQLSEDEIRARWASTGAMPKLVKRNTSQNVDSNAQTNIGSGHAAGVSGSGFARKKINIFQGLQKMGESLKMRKGMAVSSLRQSLSQATTMNELASINVCSNAVPSIGNAASLRGSNQQDTSMGSRRLTGSRSMGELGCSRDRSEHMASEILDKYKGKHAATFDESTYSGNDLITSDHFLNVQKGESVEATAQMPPYYDANNVTQCRAFVDAKRKLRLVLSSVGSGSMPGSSNTAIALGESSAIDSLSAANHAHRSGERSDSEHLIEFLKILLAESINGHDKTLSAQIREVLRCLTAFDEKGVRKLLRTLKDEHRKRTAYLLYLQQSRLTLLQLRSYLEKLSSRVQREKSLTMECLVEVLVRFYLEQRDVYLRRFMADFQLLKAQDERTDAVERTLAMLNARLPLEPMWKHADAEMLAYARKSLERSLMAQIYVLALYPNGEADQCRDSVFHKSLRKLAQVITPDHPDLRIPSRLHGECPWPSAQAEIAIINAYKSPRDKMACVVRCCETIENLIFLAAERGAASADDITPLLVYILIQANPQALLSNIQYVSGFYGNRMEGAEAYWWAQFTSAVEFIKTLLSRHF</sequence>
<dbReference type="PANTHER" id="PTHR23101">
    <property type="entry name" value="RAB GDP/GTP EXCHANGE FACTOR"/>
    <property type="match status" value="1"/>
</dbReference>
<dbReference type="Proteomes" id="UP000031036">
    <property type="component" value="Unassembled WGS sequence"/>
</dbReference>
<dbReference type="InterPro" id="IPR041545">
    <property type="entry name" value="DUF5601"/>
</dbReference>
<feature type="region of interest" description="Disordered" evidence="12">
    <location>
        <begin position="1135"/>
        <end position="1167"/>
    </location>
</feature>
<protein>
    <recommendedName>
        <fullName evidence="10">Receptor-mediated endocytosis protein 6</fullName>
    </recommendedName>
</protein>
<reference evidence="15 16" key="1">
    <citation type="submission" date="2014-11" db="EMBL/GenBank/DDBJ databases">
        <title>Genetic blueprint of the zoonotic pathogen Toxocara canis.</title>
        <authorList>
            <person name="Zhu X.-Q."/>
            <person name="Korhonen P.K."/>
            <person name="Cai H."/>
            <person name="Young N.D."/>
            <person name="Nejsum P."/>
            <person name="von Samson-Himmelstjerna G."/>
            <person name="Boag P.R."/>
            <person name="Tan P."/>
            <person name="Li Q."/>
            <person name="Min J."/>
            <person name="Yang Y."/>
            <person name="Wang X."/>
            <person name="Fang X."/>
            <person name="Hall R.S."/>
            <person name="Hofmann A."/>
            <person name="Sternberg P.W."/>
            <person name="Jex A.R."/>
            <person name="Gasser R.B."/>
        </authorList>
    </citation>
    <scope>NUCLEOTIDE SEQUENCE [LARGE SCALE GENOMIC DNA]</scope>
    <source>
        <strain evidence="15">PN_DK_2014</strain>
    </source>
</reference>
<dbReference type="GO" id="GO:0005829">
    <property type="term" value="C:cytosol"/>
    <property type="evidence" value="ECO:0007669"/>
    <property type="project" value="TreeGrafter"/>
</dbReference>
<dbReference type="FunFam" id="1.20.1050.80:FF:000001">
    <property type="entry name" value="GTPase-activating protein and VPS9 domain-containing protein 1 isoform X1"/>
    <property type="match status" value="1"/>
</dbReference>
<evidence type="ECO:0000313" key="16">
    <source>
        <dbReference type="Proteomes" id="UP000031036"/>
    </source>
</evidence>
<feature type="region of interest" description="Disordered" evidence="12">
    <location>
        <begin position="1047"/>
        <end position="1083"/>
    </location>
</feature>
<dbReference type="PROSITE" id="PS51205">
    <property type="entry name" value="VPS9"/>
    <property type="match status" value="1"/>
</dbReference>
<feature type="region of interest" description="Disordered" evidence="12">
    <location>
        <begin position="480"/>
        <end position="501"/>
    </location>
</feature>
<dbReference type="GO" id="GO:0031267">
    <property type="term" value="F:small GTPase binding"/>
    <property type="evidence" value="ECO:0007669"/>
    <property type="project" value="TreeGrafter"/>
</dbReference>
<dbReference type="OMA" id="ENHEIML"/>
<keyword evidence="7" id="KW-0472">Membrane</keyword>
<dbReference type="Gene3D" id="1.20.1050.80">
    <property type="entry name" value="VPS9 domain"/>
    <property type="match status" value="1"/>
</dbReference>
<dbReference type="STRING" id="6265.A0A0B2V5K3"/>
<evidence type="ECO:0000313" key="15">
    <source>
        <dbReference type="EMBL" id="KHN76774.1"/>
    </source>
</evidence>
<feature type="compositionally biased region" description="Low complexity" evidence="12">
    <location>
        <begin position="1048"/>
        <end position="1057"/>
    </location>
</feature>
<dbReference type="EMBL" id="JPKZ01002432">
    <property type="protein sequence ID" value="KHN76774.1"/>
    <property type="molecule type" value="Genomic_DNA"/>
</dbReference>
<evidence type="ECO:0000256" key="1">
    <source>
        <dbReference type="ARBA" id="ARBA00004132"/>
    </source>
</evidence>
<evidence type="ECO:0000256" key="2">
    <source>
        <dbReference type="ARBA" id="ARBA00004170"/>
    </source>
</evidence>
<feature type="compositionally biased region" description="Polar residues" evidence="12">
    <location>
        <begin position="1009"/>
        <end position="1024"/>
    </location>
</feature>
<dbReference type="Pfam" id="PF18151">
    <property type="entry name" value="DUF5601"/>
    <property type="match status" value="1"/>
</dbReference>
<feature type="compositionally biased region" description="Low complexity" evidence="12">
    <location>
        <begin position="977"/>
        <end position="992"/>
    </location>
</feature>
<dbReference type="GO" id="GO:0030136">
    <property type="term" value="C:clathrin-coated vesicle"/>
    <property type="evidence" value="ECO:0007669"/>
    <property type="project" value="UniProtKB-SubCell"/>
</dbReference>
<comment type="function">
    <text evidence="8">Acts both as a GTPase-activating protein (GAP) and a guanine nucleotide exchange factor (GEF), and participates in endocytosis. Acts by regulating the activation of rab-5 by exchanging bound GDP for free GTP at clathrin coated pits.</text>
</comment>
<evidence type="ECO:0000259" key="14">
    <source>
        <dbReference type="PROSITE" id="PS51205"/>
    </source>
</evidence>
<evidence type="ECO:0000256" key="11">
    <source>
        <dbReference type="SAM" id="Coils"/>
    </source>
</evidence>
<keyword evidence="16" id="KW-1185">Reference proteome</keyword>
<dbReference type="InterPro" id="IPR003123">
    <property type="entry name" value="VPS9"/>
</dbReference>
<dbReference type="InterPro" id="IPR045046">
    <property type="entry name" value="Vps9-like"/>
</dbReference>
<dbReference type="OrthoDB" id="10264848at2759"/>
<gene>
    <name evidence="15" type="primary">GAPVD1</name>
    <name evidence="15" type="ORF">Tcan_08755</name>
</gene>
<feature type="region of interest" description="Disordered" evidence="12">
    <location>
        <begin position="809"/>
        <end position="849"/>
    </location>
</feature>
<evidence type="ECO:0000256" key="9">
    <source>
        <dbReference type="ARBA" id="ARBA00065347"/>
    </source>
</evidence>
<feature type="region of interest" description="Disordered" evidence="12">
    <location>
        <begin position="517"/>
        <end position="544"/>
    </location>
</feature>
<evidence type="ECO:0000256" key="10">
    <source>
        <dbReference type="ARBA" id="ARBA00074067"/>
    </source>
</evidence>
<feature type="region of interest" description="Disordered" evidence="12">
    <location>
        <begin position="1304"/>
        <end position="1333"/>
    </location>
</feature>
<evidence type="ECO:0000256" key="3">
    <source>
        <dbReference type="ARBA" id="ARBA00008489"/>
    </source>
</evidence>
<dbReference type="PANTHER" id="PTHR23101:SF25">
    <property type="entry name" value="GTPASE-ACTIVATING PROTEIN AND VPS9 DOMAIN-CONTAINING PROTEIN 1"/>
    <property type="match status" value="1"/>
</dbReference>
<dbReference type="SUPFAM" id="SSF109993">
    <property type="entry name" value="VPS9 domain"/>
    <property type="match status" value="1"/>
</dbReference>
<name>A0A0B2V5K3_TOXCA</name>
<comment type="subunit">
    <text evidence="9">Interacts with GDP-bound rab-5. Interacts with alpha-adaptin.</text>
</comment>
<feature type="compositionally biased region" description="Polar residues" evidence="12">
    <location>
        <begin position="1135"/>
        <end position="1147"/>
    </location>
</feature>
<evidence type="ECO:0000256" key="7">
    <source>
        <dbReference type="ARBA" id="ARBA00023136"/>
    </source>
</evidence>
<dbReference type="Pfam" id="PF02204">
    <property type="entry name" value="VPS9"/>
    <property type="match status" value="1"/>
</dbReference>
<dbReference type="PROSITE" id="PS50018">
    <property type="entry name" value="RAS_GTPASE_ACTIV_2"/>
    <property type="match status" value="1"/>
</dbReference>
<feature type="compositionally biased region" description="Polar residues" evidence="12">
    <location>
        <begin position="831"/>
        <end position="847"/>
    </location>
</feature>
<dbReference type="GO" id="GO:0006897">
    <property type="term" value="P:endocytosis"/>
    <property type="evidence" value="ECO:0007669"/>
    <property type="project" value="UniProtKB-KW"/>
</dbReference>
<comment type="caution">
    <text evidence="15">The sequence shown here is derived from an EMBL/GenBank/DDBJ whole genome shotgun (WGS) entry which is preliminary data.</text>
</comment>
<feature type="coiled-coil region" evidence="11">
    <location>
        <begin position="16"/>
        <end position="46"/>
    </location>
</feature>
<proteinExistence type="inferred from homology"/>
<dbReference type="InterPro" id="IPR008936">
    <property type="entry name" value="Rho_GTPase_activation_prot"/>
</dbReference>
<organism evidence="15 16">
    <name type="scientific">Toxocara canis</name>
    <name type="common">Canine roundworm</name>
    <dbReference type="NCBI Taxonomy" id="6265"/>
    <lineage>
        <taxon>Eukaryota</taxon>
        <taxon>Metazoa</taxon>
        <taxon>Ecdysozoa</taxon>
        <taxon>Nematoda</taxon>
        <taxon>Chromadorea</taxon>
        <taxon>Rhabditida</taxon>
        <taxon>Spirurina</taxon>
        <taxon>Ascaridomorpha</taxon>
        <taxon>Ascaridoidea</taxon>
        <taxon>Toxocaridae</taxon>
        <taxon>Toxocara</taxon>
    </lineage>
</organism>
<dbReference type="GO" id="GO:0005085">
    <property type="term" value="F:guanyl-nucleotide exchange factor activity"/>
    <property type="evidence" value="ECO:0007669"/>
    <property type="project" value="UniProtKB-KW"/>
</dbReference>
<dbReference type="GO" id="GO:0016020">
    <property type="term" value="C:membrane"/>
    <property type="evidence" value="ECO:0007669"/>
    <property type="project" value="UniProtKB-SubCell"/>
</dbReference>
<evidence type="ECO:0000256" key="4">
    <source>
        <dbReference type="ARBA" id="ARBA00022468"/>
    </source>
</evidence>
<feature type="compositionally biased region" description="Polar residues" evidence="12">
    <location>
        <begin position="521"/>
        <end position="537"/>
    </location>
</feature>
<feature type="compositionally biased region" description="Low complexity" evidence="12">
    <location>
        <begin position="634"/>
        <end position="651"/>
    </location>
</feature>
<evidence type="ECO:0000256" key="12">
    <source>
        <dbReference type="SAM" id="MobiDB-lite"/>
    </source>
</evidence>
<feature type="region of interest" description="Disordered" evidence="12">
    <location>
        <begin position="894"/>
        <end position="920"/>
    </location>
</feature>
<keyword evidence="11" id="KW-0175">Coiled coil</keyword>
<evidence type="ECO:0000256" key="8">
    <source>
        <dbReference type="ARBA" id="ARBA00057996"/>
    </source>
</evidence>
<dbReference type="Gene3D" id="1.10.506.10">
    <property type="entry name" value="GTPase Activation - p120gap, domain 1"/>
    <property type="match status" value="1"/>
</dbReference>
<dbReference type="InterPro" id="IPR037191">
    <property type="entry name" value="VPS9_dom_sf"/>
</dbReference>
<accession>A0A0B2V5K3</accession>
<feature type="region of interest" description="Disordered" evidence="12">
    <location>
        <begin position="634"/>
        <end position="668"/>
    </location>
</feature>
<comment type="subcellular location">
    <subcellularLocation>
        <location evidence="1">Cytoplasmic vesicle</location>
        <location evidence="1">Clathrin-coated vesicle</location>
    </subcellularLocation>
    <subcellularLocation>
        <location evidence="2">Membrane</location>
        <topology evidence="2">Peripheral membrane protein</topology>
    </subcellularLocation>
</comment>
<feature type="domain" description="Ras-GAP" evidence="13">
    <location>
        <begin position="159"/>
        <end position="364"/>
    </location>
</feature>
<keyword evidence="6" id="KW-0344">Guanine-nucleotide releasing factor</keyword>
<dbReference type="GO" id="GO:0051049">
    <property type="term" value="P:regulation of transport"/>
    <property type="evidence" value="ECO:0007669"/>
    <property type="project" value="UniProtKB-ARBA"/>
</dbReference>
<feature type="compositionally biased region" description="Basic and acidic residues" evidence="12">
    <location>
        <begin position="820"/>
        <end position="830"/>
    </location>
</feature>
<feature type="compositionally biased region" description="Low complexity" evidence="12">
    <location>
        <begin position="744"/>
        <end position="762"/>
    </location>
</feature>
<dbReference type="InterPro" id="IPR001936">
    <property type="entry name" value="RasGAP_dom"/>
</dbReference>
<comment type="similarity">
    <text evidence="3">Belongs to the GAPVD1 family.</text>
</comment>
<feature type="compositionally biased region" description="Polar residues" evidence="12">
    <location>
        <begin position="1305"/>
        <end position="1323"/>
    </location>
</feature>
<feature type="region of interest" description="Disordered" evidence="12">
    <location>
        <begin position="741"/>
        <end position="779"/>
    </location>
</feature>
<feature type="domain" description="VPS9" evidence="14">
    <location>
        <begin position="1636"/>
        <end position="1777"/>
    </location>
</feature>
<dbReference type="GO" id="GO:0005096">
    <property type="term" value="F:GTPase activator activity"/>
    <property type="evidence" value="ECO:0007669"/>
    <property type="project" value="UniProtKB-KW"/>
</dbReference>